<evidence type="ECO:0000256" key="1">
    <source>
        <dbReference type="ARBA" id="ARBA00023235"/>
    </source>
</evidence>
<keyword evidence="1" id="KW-0413">Isomerase</keyword>
<feature type="domain" description="4-oxalocrotonate tautomerase-like" evidence="2">
    <location>
        <begin position="2"/>
        <end position="49"/>
    </location>
</feature>
<dbReference type="InterPro" id="IPR014347">
    <property type="entry name" value="Tautomerase/MIF_sf"/>
</dbReference>
<dbReference type="SUPFAM" id="SSF55331">
    <property type="entry name" value="Tautomerase/MIF"/>
    <property type="match status" value="1"/>
</dbReference>
<name>A0ABW6LXI7_9ACTN</name>
<proteinExistence type="predicted"/>
<evidence type="ECO:0000259" key="2">
    <source>
        <dbReference type="Pfam" id="PF01361"/>
    </source>
</evidence>
<evidence type="ECO:0000313" key="4">
    <source>
        <dbReference type="Proteomes" id="UP001601303"/>
    </source>
</evidence>
<accession>A0ABW6LXI7</accession>
<dbReference type="Proteomes" id="UP001601303">
    <property type="component" value="Unassembled WGS sequence"/>
</dbReference>
<dbReference type="Pfam" id="PF01361">
    <property type="entry name" value="Tautomerase"/>
    <property type="match status" value="1"/>
</dbReference>
<dbReference type="EMBL" id="JBIAHM010000001">
    <property type="protein sequence ID" value="MFE9597290.1"/>
    <property type="molecule type" value="Genomic_DNA"/>
</dbReference>
<dbReference type="RefSeq" id="WP_388101815.1">
    <property type="nucleotide sequence ID" value="NZ_JBIAHM010000001.1"/>
</dbReference>
<protein>
    <submittedName>
        <fullName evidence="3">Tautomerase family protein</fullName>
    </submittedName>
</protein>
<sequence length="84" mass="9457">MPHISIKHFPRTFTEAEKADLVAALTETVTRVFGTDAGAVSLAVEPVEPVVWMERVHRPEIEAKPHLLWKQPNYSQPLPTEGTR</sequence>
<reference evidence="3 4" key="1">
    <citation type="submission" date="2024-10" db="EMBL/GenBank/DDBJ databases">
        <title>The Natural Products Discovery Center: Release of the First 8490 Sequenced Strains for Exploring Actinobacteria Biosynthetic Diversity.</title>
        <authorList>
            <person name="Kalkreuter E."/>
            <person name="Kautsar S.A."/>
            <person name="Yang D."/>
            <person name="Bader C.D."/>
            <person name="Teijaro C.N."/>
            <person name="Fluegel L."/>
            <person name="Davis C.M."/>
            <person name="Simpson J.R."/>
            <person name="Lauterbach L."/>
            <person name="Steele A.D."/>
            <person name="Gui C."/>
            <person name="Meng S."/>
            <person name="Li G."/>
            <person name="Viehrig K."/>
            <person name="Ye F."/>
            <person name="Su P."/>
            <person name="Kiefer A.F."/>
            <person name="Nichols A."/>
            <person name="Cepeda A.J."/>
            <person name="Yan W."/>
            <person name="Fan B."/>
            <person name="Jiang Y."/>
            <person name="Adhikari A."/>
            <person name="Zheng C.-J."/>
            <person name="Schuster L."/>
            <person name="Cowan T.M."/>
            <person name="Smanski M.J."/>
            <person name="Chevrette M.G."/>
            <person name="De Carvalho L.P.S."/>
            <person name="Shen B."/>
        </authorList>
    </citation>
    <scope>NUCLEOTIDE SEQUENCE [LARGE SCALE GENOMIC DNA]</scope>
    <source>
        <strain evidence="3 4">NPDC006488</strain>
    </source>
</reference>
<gene>
    <name evidence="3" type="ORF">ACFYNQ_01785</name>
</gene>
<organism evidence="3 4">
    <name type="scientific">Streptomyces hokutonensis</name>
    <dbReference type="NCBI Taxonomy" id="1306990"/>
    <lineage>
        <taxon>Bacteria</taxon>
        <taxon>Bacillati</taxon>
        <taxon>Actinomycetota</taxon>
        <taxon>Actinomycetes</taxon>
        <taxon>Kitasatosporales</taxon>
        <taxon>Streptomycetaceae</taxon>
        <taxon>Streptomyces</taxon>
    </lineage>
</organism>
<comment type="caution">
    <text evidence="3">The sequence shown here is derived from an EMBL/GenBank/DDBJ whole genome shotgun (WGS) entry which is preliminary data.</text>
</comment>
<keyword evidence="4" id="KW-1185">Reference proteome</keyword>
<dbReference type="InterPro" id="IPR004370">
    <property type="entry name" value="4-OT-like_dom"/>
</dbReference>
<evidence type="ECO:0000313" key="3">
    <source>
        <dbReference type="EMBL" id="MFE9597290.1"/>
    </source>
</evidence>
<dbReference type="Gene3D" id="3.30.429.10">
    <property type="entry name" value="Macrophage Migration Inhibitory Factor"/>
    <property type="match status" value="1"/>
</dbReference>